<feature type="binding site" evidence="1">
    <location>
        <position position="97"/>
    </location>
    <ligand>
        <name>Zn(2+)</name>
        <dbReference type="ChEBI" id="CHEBI:29105"/>
    </ligand>
</feature>
<feature type="binding site" evidence="1">
    <location>
        <position position="84"/>
    </location>
    <ligand>
        <name>Zn(2+)</name>
        <dbReference type="ChEBI" id="CHEBI:29105"/>
    </ligand>
</feature>
<sequence length="263" mass="27159">MSGGPLSGGPLSGGPPGAEPDLLGSGISGSGTSGPVRPASDVPVRPASDVPVRPASDVPVRPASDVPVRPASDVVVGADGCPRCPWGLSTPEYVAYHDYEWGRPVRDTVGLFERLTLEAFQSGLSWLTILRKRSAFRAAFAGFDPAAVAAFGSADVDRLLADAGIVRNRRKIEATIVNARAVLTLDHPLEELIWSFQPEPTGRAAPATLADVPAKTPESVALAKGLRAAGFVFVGPTTAYALMQACGLVDDHLSGCWVAGGVG</sequence>
<protein>
    <submittedName>
        <fullName evidence="3">DNA-3-methyladenine glycosylase I</fullName>
        <ecNumber evidence="3">3.2.2.20</ecNumber>
    </submittedName>
</protein>
<dbReference type="Pfam" id="PF03352">
    <property type="entry name" value="Adenine_glyco"/>
    <property type="match status" value="1"/>
</dbReference>
<dbReference type="InterPro" id="IPR005019">
    <property type="entry name" value="Adenine_glyco"/>
</dbReference>
<dbReference type="EC" id="3.2.2.20" evidence="3"/>
<dbReference type="NCBIfam" id="TIGR00624">
    <property type="entry name" value="tag"/>
    <property type="match status" value="1"/>
</dbReference>
<dbReference type="STRING" id="106370.Francci3_0687"/>
<keyword evidence="3" id="KW-0378">Hydrolase</keyword>
<keyword evidence="1" id="KW-0479">Metal-binding</keyword>
<evidence type="ECO:0000313" key="4">
    <source>
        <dbReference type="Proteomes" id="UP000001937"/>
    </source>
</evidence>
<feature type="compositionally biased region" description="Gly residues" evidence="2">
    <location>
        <begin position="1"/>
        <end position="16"/>
    </location>
</feature>
<dbReference type="SUPFAM" id="SSF48150">
    <property type="entry name" value="DNA-glycosylase"/>
    <property type="match status" value="1"/>
</dbReference>
<dbReference type="InterPro" id="IPR011257">
    <property type="entry name" value="DNA_glycosylase"/>
</dbReference>
<evidence type="ECO:0000256" key="2">
    <source>
        <dbReference type="SAM" id="MobiDB-lite"/>
    </source>
</evidence>
<proteinExistence type="predicted"/>
<dbReference type="EMBL" id="CP000249">
    <property type="protein sequence ID" value="ABD10071.1"/>
    <property type="molecule type" value="Genomic_DNA"/>
</dbReference>
<name>Q2JF71_FRACC</name>
<dbReference type="GO" id="GO:0006284">
    <property type="term" value="P:base-excision repair"/>
    <property type="evidence" value="ECO:0007669"/>
    <property type="project" value="InterPro"/>
</dbReference>
<dbReference type="eggNOG" id="COG2818">
    <property type="taxonomic scope" value="Bacteria"/>
</dbReference>
<dbReference type="PANTHER" id="PTHR30037">
    <property type="entry name" value="DNA-3-METHYLADENINE GLYCOSYLASE 1"/>
    <property type="match status" value="1"/>
</dbReference>
<gene>
    <name evidence="3" type="ordered locus">Francci3_0687</name>
</gene>
<dbReference type="PhylomeDB" id="Q2JF71"/>
<accession>Q2JF71</accession>
<evidence type="ECO:0000256" key="1">
    <source>
        <dbReference type="PIRSR" id="PIRSR604597-1"/>
    </source>
</evidence>
<dbReference type="AlphaFoldDB" id="Q2JF71"/>
<keyword evidence="1" id="KW-0862">Zinc</keyword>
<feature type="binding site" evidence="1">
    <location>
        <position position="256"/>
    </location>
    <ligand>
        <name>Zn(2+)</name>
        <dbReference type="ChEBI" id="CHEBI:29105"/>
    </ligand>
</feature>
<keyword evidence="4" id="KW-1185">Reference proteome</keyword>
<organism evidence="3 4">
    <name type="scientific">Frankia casuarinae (strain DSM 45818 / CECT 9043 / HFP020203 / CcI3)</name>
    <dbReference type="NCBI Taxonomy" id="106370"/>
    <lineage>
        <taxon>Bacteria</taxon>
        <taxon>Bacillati</taxon>
        <taxon>Actinomycetota</taxon>
        <taxon>Actinomycetes</taxon>
        <taxon>Frankiales</taxon>
        <taxon>Frankiaceae</taxon>
        <taxon>Frankia</taxon>
    </lineage>
</organism>
<dbReference type="KEGG" id="fra:Francci3_0687"/>
<dbReference type="GO" id="GO:0046872">
    <property type="term" value="F:metal ion binding"/>
    <property type="evidence" value="ECO:0007669"/>
    <property type="project" value="UniProtKB-KW"/>
</dbReference>
<dbReference type="InterPro" id="IPR052891">
    <property type="entry name" value="DNA-3mA_glycosylase"/>
</dbReference>
<feature type="binding site" evidence="1">
    <location>
        <position position="252"/>
    </location>
    <ligand>
        <name>Zn(2+)</name>
        <dbReference type="ChEBI" id="CHEBI:29105"/>
    </ligand>
</feature>
<keyword evidence="3" id="KW-0326">Glycosidase</keyword>
<dbReference type="InterPro" id="IPR004597">
    <property type="entry name" value="Tag"/>
</dbReference>
<feature type="region of interest" description="Disordered" evidence="2">
    <location>
        <begin position="1"/>
        <end position="66"/>
    </location>
</feature>
<dbReference type="Gene3D" id="1.10.340.30">
    <property type="entry name" value="Hypothetical protein, domain 2"/>
    <property type="match status" value="1"/>
</dbReference>
<dbReference type="Proteomes" id="UP000001937">
    <property type="component" value="Chromosome"/>
</dbReference>
<evidence type="ECO:0000313" key="3">
    <source>
        <dbReference type="EMBL" id="ABD10071.1"/>
    </source>
</evidence>
<dbReference type="HOGENOM" id="CLU_083758_0_0_11"/>
<dbReference type="GO" id="GO:0008725">
    <property type="term" value="F:DNA-3-methyladenine glycosylase activity"/>
    <property type="evidence" value="ECO:0007669"/>
    <property type="project" value="UniProtKB-EC"/>
</dbReference>
<reference evidence="3 4" key="1">
    <citation type="journal article" date="2007" name="Genome Res.">
        <title>Genome characteristics of facultatively symbiotic Frankia sp. strains reflect host range and host plant biogeography.</title>
        <authorList>
            <person name="Normand P."/>
            <person name="Lapierre P."/>
            <person name="Tisa L.S."/>
            <person name="Gogarten J.P."/>
            <person name="Alloisio N."/>
            <person name="Bagnarol E."/>
            <person name="Bassi C.A."/>
            <person name="Berry A.M."/>
            <person name="Bickhart D.M."/>
            <person name="Choisne N."/>
            <person name="Couloux A."/>
            <person name="Cournoyer B."/>
            <person name="Cruveiller S."/>
            <person name="Daubin V."/>
            <person name="Demange N."/>
            <person name="Francino M.P."/>
            <person name="Goltsman E."/>
            <person name="Huang Y."/>
            <person name="Kopp O.R."/>
            <person name="Labarre L."/>
            <person name="Lapidus A."/>
            <person name="Lavire C."/>
            <person name="Marechal J."/>
            <person name="Martinez M."/>
            <person name="Mastronunzio J.E."/>
            <person name="Mullin B.C."/>
            <person name="Niemann J."/>
            <person name="Pujic P."/>
            <person name="Rawnsley T."/>
            <person name="Rouy Z."/>
            <person name="Schenowitz C."/>
            <person name="Sellstedt A."/>
            <person name="Tavares F."/>
            <person name="Tomkins J.P."/>
            <person name="Vallenet D."/>
            <person name="Valverde C."/>
            <person name="Wall L.G."/>
            <person name="Wang Y."/>
            <person name="Medigue C."/>
            <person name="Benson D.R."/>
        </authorList>
    </citation>
    <scope>NUCLEOTIDE SEQUENCE [LARGE SCALE GENOMIC DNA]</scope>
    <source>
        <strain evidence="4">DSM 45818 / CECT 9043 / CcI3</strain>
    </source>
</reference>
<dbReference type="PANTHER" id="PTHR30037:SF4">
    <property type="entry name" value="DNA-3-METHYLADENINE GLYCOSYLASE I"/>
    <property type="match status" value="1"/>
</dbReference>